<keyword evidence="2" id="KW-0812">Transmembrane</keyword>
<dbReference type="EMBL" id="CP155618">
    <property type="protein sequence ID" value="XBL12881.1"/>
    <property type="molecule type" value="Genomic_DNA"/>
</dbReference>
<dbReference type="Gene3D" id="1.20.120.1490">
    <property type="match status" value="1"/>
</dbReference>
<proteinExistence type="predicted"/>
<protein>
    <recommendedName>
        <fullName evidence="5">Heavy-metal resistance protein</fullName>
    </recommendedName>
</protein>
<dbReference type="Proteomes" id="UP001224325">
    <property type="component" value="Chromosome"/>
</dbReference>
<accession>A0AAU7EBT7</accession>
<keyword evidence="2" id="KW-1133">Transmembrane helix</keyword>
<sequence length="178" mass="20659">MKKNILLYVLLFFLIIVNGFFLYNYLGKPDVKKEGKDPMSFVIKQLNFDDEQLQEMQFLNKKHHKKMMRINDGVKELKDALFNRLSDIDVDEKVVDSITALIGLKEKELDKEAFYHFRSIQELCNDKQKEKFKSIIKDALHKGREQGDRPAPREGGPDGQRLPHLGGPEGNRLPPPNH</sequence>
<organism evidence="3 4">
    <name type="scientific">Mariniflexile litorale</name>
    <dbReference type="NCBI Taxonomy" id="3045158"/>
    <lineage>
        <taxon>Bacteria</taxon>
        <taxon>Pseudomonadati</taxon>
        <taxon>Bacteroidota</taxon>
        <taxon>Flavobacteriia</taxon>
        <taxon>Flavobacteriales</taxon>
        <taxon>Flavobacteriaceae</taxon>
        <taxon>Mariniflexile</taxon>
    </lineage>
</organism>
<name>A0AAU7EBT7_9FLAO</name>
<dbReference type="AlphaFoldDB" id="A0AAU7EBT7"/>
<feature type="transmembrane region" description="Helical" evidence="2">
    <location>
        <begin position="6"/>
        <end position="26"/>
    </location>
</feature>
<keyword evidence="2" id="KW-0472">Membrane</keyword>
<feature type="region of interest" description="Disordered" evidence="1">
    <location>
        <begin position="135"/>
        <end position="178"/>
    </location>
</feature>
<keyword evidence="4" id="KW-1185">Reference proteome</keyword>
<evidence type="ECO:0008006" key="5">
    <source>
        <dbReference type="Google" id="ProtNLM"/>
    </source>
</evidence>
<evidence type="ECO:0000256" key="2">
    <source>
        <dbReference type="SAM" id="Phobius"/>
    </source>
</evidence>
<evidence type="ECO:0000256" key="1">
    <source>
        <dbReference type="SAM" id="MobiDB-lite"/>
    </source>
</evidence>
<evidence type="ECO:0000313" key="3">
    <source>
        <dbReference type="EMBL" id="XBL12881.1"/>
    </source>
</evidence>
<gene>
    <name evidence="3" type="ORF">QLS71_011130</name>
</gene>
<dbReference type="KEGG" id="mlil:QLS71_011130"/>
<dbReference type="RefSeq" id="WP_308993038.1">
    <property type="nucleotide sequence ID" value="NZ_CP155618.1"/>
</dbReference>
<evidence type="ECO:0000313" key="4">
    <source>
        <dbReference type="Proteomes" id="UP001224325"/>
    </source>
</evidence>
<reference evidence="3" key="1">
    <citation type="submission" date="2024-04" db="EMBL/GenBank/DDBJ databases">
        <title>Mariniflexile litorale, isolated from the shallow sediments of the Sea of Japan.</title>
        <authorList>
            <person name="Romanenko L."/>
            <person name="Isaeva M."/>
        </authorList>
    </citation>
    <scope>NUCLEOTIDE SEQUENCE [LARGE SCALE GENOMIC DNA]</scope>
    <source>
        <strain evidence="3">KMM 9835</strain>
    </source>
</reference>
<feature type="compositionally biased region" description="Basic and acidic residues" evidence="1">
    <location>
        <begin position="135"/>
        <end position="156"/>
    </location>
</feature>